<dbReference type="RefSeq" id="WP_022608214.1">
    <property type="nucleotide sequence ID" value="NZ_ASSJ01000070.1"/>
</dbReference>
<gene>
    <name evidence="2" type="ORF">KR51_00027460</name>
</gene>
<evidence type="ECO:0000313" key="2">
    <source>
        <dbReference type="EMBL" id="ERN40757.1"/>
    </source>
</evidence>
<comment type="caution">
    <text evidence="2">The sequence shown here is derived from an EMBL/GenBank/DDBJ whole genome shotgun (WGS) entry which is preliminary data.</text>
</comment>
<dbReference type="AlphaFoldDB" id="U5DIJ1"/>
<evidence type="ECO:0000256" key="1">
    <source>
        <dbReference type="SAM" id="SignalP"/>
    </source>
</evidence>
<sequence>MLKSIAAIAGSALAVSLSLAGAPAVGEPVMSNSMLLAARFDGANFDGGRCTIVKVEKASILPGYMVVVARSHNETYELFYTESPSAVIPGERYYCSFEAVYSDETGTDVVAITYEEANALYLASREALYAELWSTSPTVETFEPTPTVVEPAPAAAPEPVRALW</sequence>
<dbReference type="EMBL" id="ASSJ01000070">
    <property type="protein sequence ID" value="ERN40757.1"/>
    <property type="molecule type" value="Genomic_DNA"/>
</dbReference>
<name>U5DIJ1_9CHRO</name>
<feature type="signal peptide" evidence="1">
    <location>
        <begin position="1"/>
        <end position="20"/>
    </location>
</feature>
<organism evidence="2 3">
    <name type="scientific">Rubidibacter lacunae KORDI 51-2</name>
    <dbReference type="NCBI Taxonomy" id="582515"/>
    <lineage>
        <taxon>Bacteria</taxon>
        <taxon>Bacillati</taxon>
        <taxon>Cyanobacteriota</taxon>
        <taxon>Cyanophyceae</taxon>
        <taxon>Oscillatoriophycideae</taxon>
        <taxon>Chroococcales</taxon>
        <taxon>Aphanothecaceae</taxon>
        <taxon>Rubidibacter</taxon>
    </lineage>
</organism>
<feature type="chain" id="PRO_5004658908" evidence="1">
    <location>
        <begin position="21"/>
        <end position="164"/>
    </location>
</feature>
<keyword evidence="3" id="KW-1185">Reference proteome</keyword>
<dbReference type="InParanoid" id="U5DIJ1"/>
<reference evidence="2 3" key="1">
    <citation type="submission" date="2013-05" db="EMBL/GenBank/DDBJ databases">
        <title>Draft genome sequence of Rubidibacter lacunae KORDI 51-2.</title>
        <authorList>
            <person name="Choi D.H."/>
            <person name="Noh J.H."/>
            <person name="Kwon K.-K."/>
            <person name="Lee J.-H."/>
            <person name="Ryu J.-Y."/>
        </authorList>
    </citation>
    <scope>NUCLEOTIDE SEQUENCE [LARGE SCALE GENOMIC DNA]</scope>
    <source>
        <strain evidence="2 3">KORDI 51-2</strain>
    </source>
</reference>
<dbReference type="Proteomes" id="UP000016960">
    <property type="component" value="Unassembled WGS sequence"/>
</dbReference>
<keyword evidence="1" id="KW-0732">Signal</keyword>
<protein>
    <submittedName>
        <fullName evidence="2">Uncharacterized protein</fullName>
    </submittedName>
</protein>
<accession>U5DIJ1</accession>
<evidence type="ECO:0000313" key="3">
    <source>
        <dbReference type="Proteomes" id="UP000016960"/>
    </source>
</evidence>
<proteinExistence type="predicted"/>